<name>A0A0F9M936_9ZZZZ</name>
<comment type="caution">
    <text evidence="1">The sequence shown here is derived from an EMBL/GenBank/DDBJ whole genome shotgun (WGS) entry which is preliminary data.</text>
</comment>
<gene>
    <name evidence="1" type="ORF">LCGC14_1120040</name>
</gene>
<organism evidence="1">
    <name type="scientific">marine sediment metagenome</name>
    <dbReference type="NCBI Taxonomy" id="412755"/>
    <lineage>
        <taxon>unclassified sequences</taxon>
        <taxon>metagenomes</taxon>
        <taxon>ecological metagenomes</taxon>
    </lineage>
</organism>
<sequence>MRMSLFDKVAMDESDREMKEFAEQYFRNVDNVMMTPKGTWWIPIGGGFDPADMRNFEERLIERGQKIYHIRVYDGQILVCVCNRSTDPWPE</sequence>
<proteinExistence type="predicted"/>
<reference evidence="1" key="1">
    <citation type="journal article" date="2015" name="Nature">
        <title>Complex archaea that bridge the gap between prokaryotes and eukaryotes.</title>
        <authorList>
            <person name="Spang A."/>
            <person name="Saw J.H."/>
            <person name="Jorgensen S.L."/>
            <person name="Zaremba-Niedzwiedzka K."/>
            <person name="Martijn J."/>
            <person name="Lind A.E."/>
            <person name="van Eijk R."/>
            <person name="Schleper C."/>
            <person name="Guy L."/>
            <person name="Ettema T.J."/>
        </authorList>
    </citation>
    <scope>NUCLEOTIDE SEQUENCE</scope>
</reference>
<dbReference type="AlphaFoldDB" id="A0A0F9M936"/>
<protein>
    <submittedName>
        <fullName evidence="1">Uncharacterized protein</fullName>
    </submittedName>
</protein>
<dbReference type="EMBL" id="LAZR01005173">
    <property type="protein sequence ID" value="KKN02214.1"/>
    <property type="molecule type" value="Genomic_DNA"/>
</dbReference>
<evidence type="ECO:0000313" key="1">
    <source>
        <dbReference type="EMBL" id="KKN02214.1"/>
    </source>
</evidence>
<accession>A0A0F9M936</accession>